<evidence type="ECO:0000256" key="1">
    <source>
        <dbReference type="SAM" id="MobiDB-lite"/>
    </source>
</evidence>
<name>A0AAG5DB90_ANOAO</name>
<reference evidence="2" key="1">
    <citation type="submission" date="2024-04" db="UniProtKB">
        <authorList>
            <consortium name="EnsemblMetazoa"/>
        </authorList>
    </citation>
    <scope>IDENTIFICATION</scope>
    <source>
        <strain evidence="2">EBRO</strain>
    </source>
</reference>
<feature type="region of interest" description="Disordered" evidence="1">
    <location>
        <begin position="110"/>
        <end position="146"/>
    </location>
</feature>
<evidence type="ECO:0000313" key="3">
    <source>
        <dbReference type="Proteomes" id="UP000075880"/>
    </source>
</evidence>
<dbReference type="EnsemblMetazoa" id="ENSAATROPT008815">
    <property type="protein sequence ID" value="ENSAATROPP007953"/>
    <property type="gene ID" value="ENSAATROPG007185"/>
</dbReference>
<accession>A0AAG5DB90</accession>
<sequence>MKQSRHRLFRFVSPNGQKRQSSNQSGLRIAQFVRFVGELDRHRKGKQKADLCSASLAVLSRTGQLAGIESQPRRLKASAESTVWVHSWLSPRLGAARSCKYRPLFLGTRKQTRGNGGPDRTCAVQHGKGNGKRPLNPEAKKHSRRPRWRLHHLHTAAVRGARLRVCVCWLVGKFLDPPSPRDLDGSLDGWWGKKEFCFSPRGTNPHLPLLSRSSGRTAPGG</sequence>
<organism evidence="2 3">
    <name type="scientific">Anopheles atroparvus</name>
    <name type="common">European mosquito</name>
    <dbReference type="NCBI Taxonomy" id="41427"/>
    <lineage>
        <taxon>Eukaryota</taxon>
        <taxon>Metazoa</taxon>
        <taxon>Ecdysozoa</taxon>
        <taxon>Arthropoda</taxon>
        <taxon>Hexapoda</taxon>
        <taxon>Insecta</taxon>
        <taxon>Pterygota</taxon>
        <taxon>Neoptera</taxon>
        <taxon>Endopterygota</taxon>
        <taxon>Diptera</taxon>
        <taxon>Nematocera</taxon>
        <taxon>Culicoidea</taxon>
        <taxon>Culicidae</taxon>
        <taxon>Anophelinae</taxon>
        <taxon>Anopheles</taxon>
    </lineage>
</organism>
<protein>
    <submittedName>
        <fullName evidence="2">Uncharacterized protein</fullName>
    </submittedName>
</protein>
<keyword evidence="3" id="KW-1185">Reference proteome</keyword>
<dbReference type="Proteomes" id="UP000075880">
    <property type="component" value="Unassembled WGS sequence"/>
</dbReference>
<dbReference type="AlphaFoldDB" id="A0AAG5DB90"/>
<proteinExistence type="predicted"/>
<evidence type="ECO:0000313" key="2">
    <source>
        <dbReference type="EnsemblMetazoa" id="ENSAATROPP007953"/>
    </source>
</evidence>